<feature type="transmembrane region" description="Helical" evidence="5">
    <location>
        <begin position="110"/>
        <end position="132"/>
    </location>
</feature>
<evidence type="ECO:0000256" key="2">
    <source>
        <dbReference type="ARBA" id="ARBA00022692"/>
    </source>
</evidence>
<dbReference type="PROSITE" id="PS50801">
    <property type="entry name" value="STAS"/>
    <property type="match status" value="1"/>
</dbReference>
<evidence type="ECO:0000256" key="5">
    <source>
        <dbReference type="SAM" id="Phobius"/>
    </source>
</evidence>
<comment type="subcellular location">
    <subcellularLocation>
        <location evidence="1">Membrane</location>
        <topology evidence="1">Multi-pass membrane protein</topology>
    </subcellularLocation>
</comment>
<keyword evidence="3 5" id="KW-1133">Transmembrane helix</keyword>
<evidence type="ECO:0000256" key="3">
    <source>
        <dbReference type="ARBA" id="ARBA00022989"/>
    </source>
</evidence>
<organism evidence="7 8">
    <name type="scientific">Gemmata palustris</name>
    <dbReference type="NCBI Taxonomy" id="2822762"/>
    <lineage>
        <taxon>Bacteria</taxon>
        <taxon>Pseudomonadati</taxon>
        <taxon>Planctomycetota</taxon>
        <taxon>Planctomycetia</taxon>
        <taxon>Gemmatales</taxon>
        <taxon>Gemmataceae</taxon>
        <taxon>Gemmata</taxon>
    </lineage>
</organism>
<keyword evidence="2 5" id="KW-0812">Transmembrane</keyword>
<feature type="transmembrane region" description="Helical" evidence="5">
    <location>
        <begin position="411"/>
        <end position="436"/>
    </location>
</feature>
<gene>
    <name evidence="7" type="ORF">J8F10_01300</name>
</gene>
<sequence>MAEPTHANDPAPPLTPGFLPNVRFDLQSGFLVFLIAMPLCLGIATASKYPPICGIWTAVIGGIFACILSNSQLTIKGPAAGLIVIVEGAVLGLGGDVVGHDAPIEAKIAAGYPLALGVGVTAGVIQILFGLLKAGKLGELVPLTPVHGMLAAIGITIMAKQFFPMLGIEKVPGGEPINVIAAIPGKLSEWNPTIALVGLTSLAILIAFPFLKARIKFLKPVPGQLIVLLVAIPMGLLLGLDGMLNAKDQAKFLVFVPDVLQAPETAFFFPNFSGLATATGVQYVVLFSLIGTIESMLSSQAVDMIDPWRRKTDQNRDLLAVGVANTLCSVLGALPMISEIVRSKANIDNGARTKYANLFHALFLLAFILFLPSVIRMIPLAALGAMLVFTGFRLASPKEFVHTYKIGLEQLVVFVTTIAVTLCTDLLIGVASGIALKLVIHVLNGTPLRSFVRADIEVASTDDERVAVLKVRQAAVFANWLGLKSAILKYAVDRDEVVLDLSETKFVDHSTMEKLHQLEQELAAADKALKVVGLDSHRPLSAHPLAARKCARHAPVDAAV</sequence>
<feature type="transmembrane region" description="Helical" evidence="5">
    <location>
        <begin position="266"/>
        <end position="290"/>
    </location>
</feature>
<dbReference type="InterPro" id="IPR011547">
    <property type="entry name" value="SLC26A/SulP_dom"/>
</dbReference>
<feature type="transmembrane region" description="Helical" evidence="5">
    <location>
        <begin position="26"/>
        <end position="46"/>
    </location>
</feature>
<evidence type="ECO:0000313" key="8">
    <source>
        <dbReference type="Proteomes" id="UP000676565"/>
    </source>
</evidence>
<feature type="transmembrane region" description="Helical" evidence="5">
    <location>
        <begin position="225"/>
        <end position="246"/>
    </location>
</feature>
<feature type="transmembrane region" description="Helical" evidence="5">
    <location>
        <begin position="358"/>
        <end position="390"/>
    </location>
</feature>
<comment type="caution">
    <text evidence="7">The sequence shown here is derived from an EMBL/GenBank/DDBJ whole genome shotgun (WGS) entry which is preliminary data.</text>
</comment>
<dbReference type="InterPro" id="IPR036513">
    <property type="entry name" value="STAS_dom_sf"/>
</dbReference>
<protein>
    <submittedName>
        <fullName evidence="7">SulP family inorganic anion transporter</fullName>
    </submittedName>
</protein>
<evidence type="ECO:0000313" key="7">
    <source>
        <dbReference type="EMBL" id="MBP3953938.1"/>
    </source>
</evidence>
<evidence type="ECO:0000256" key="4">
    <source>
        <dbReference type="ARBA" id="ARBA00023136"/>
    </source>
</evidence>
<feature type="transmembrane region" description="Helical" evidence="5">
    <location>
        <begin position="318"/>
        <end position="338"/>
    </location>
</feature>
<dbReference type="SUPFAM" id="SSF52091">
    <property type="entry name" value="SpoIIaa-like"/>
    <property type="match status" value="1"/>
</dbReference>
<dbReference type="Gene3D" id="3.30.750.24">
    <property type="entry name" value="STAS domain"/>
    <property type="match status" value="1"/>
</dbReference>
<feature type="transmembrane region" description="Helical" evidence="5">
    <location>
        <begin position="53"/>
        <end position="73"/>
    </location>
</feature>
<evidence type="ECO:0000256" key="1">
    <source>
        <dbReference type="ARBA" id="ARBA00004141"/>
    </source>
</evidence>
<feature type="domain" description="STAS" evidence="6">
    <location>
        <begin position="456"/>
        <end position="535"/>
    </location>
</feature>
<feature type="transmembrane region" description="Helical" evidence="5">
    <location>
        <begin position="194"/>
        <end position="213"/>
    </location>
</feature>
<reference evidence="7 8" key="1">
    <citation type="submission" date="2021-04" db="EMBL/GenBank/DDBJ databases">
        <authorList>
            <person name="Ivanova A."/>
        </authorList>
    </citation>
    <scope>NUCLEOTIDE SEQUENCE [LARGE SCALE GENOMIC DNA]</scope>
    <source>
        <strain evidence="7 8">G18</strain>
    </source>
</reference>
<keyword evidence="8" id="KW-1185">Reference proteome</keyword>
<dbReference type="RefSeq" id="WP_210651933.1">
    <property type="nucleotide sequence ID" value="NZ_JAGKQQ010000001.1"/>
</dbReference>
<accession>A0ABS5BM17</accession>
<dbReference type="Proteomes" id="UP000676565">
    <property type="component" value="Unassembled WGS sequence"/>
</dbReference>
<proteinExistence type="predicted"/>
<dbReference type="InterPro" id="IPR002645">
    <property type="entry name" value="STAS_dom"/>
</dbReference>
<evidence type="ECO:0000259" key="6">
    <source>
        <dbReference type="PROSITE" id="PS50801"/>
    </source>
</evidence>
<feature type="transmembrane region" description="Helical" evidence="5">
    <location>
        <begin position="79"/>
        <end position="98"/>
    </location>
</feature>
<name>A0ABS5BM17_9BACT</name>
<keyword evidence="4 5" id="KW-0472">Membrane</keyword>
<dbReference type="PANTHER" id="PTHR11814">
    <property type="entry name" value="SULFATE TRANSPORTER"/>
    <property type="match status" value="1"/>
</dbReference>
<dbReference type="Pfam" id="PF00916">
    <property type="entry name" value="Sulfate_transp"/>
    <property type="match status" value="1"/>
</dbReference>
<dbReference type="EMBL" id="JAGKQQ010000001">
    <property type="protein sequence ID" value="MBP3953938.1"/>
    <property type="molecule type" value="Genomic_DNA"/>
</dbReference>
<dbReference type="InterPro" id="IPR001902">
    <property type="entry name" value="SLC26A/SulP_fam"/>
</dbReference>